<evidence type="ECO:0000256" key="2">
    <source>
        <dbReference type="ARBA" id="ARBA00022827"/>
    </source>
</evidence>
<keyword evidence="4" id="KW-0812">Transmembrane</keyword>
<keyword evidence="4" id="KW-1133">Transmembrane helix</keyword>
<dbReference type="Pfam" id="PF01494">
    <property type="entry name" value="FAD_binding_3"/>
    <property type="match status" value="1"/>
</dbReference>
<keyword evidence="1" id="KW-0285">Flavoprotein</keyword>
<evidence type="ECO:0000259" key="5">
    <source>
        <dbReference type="Pfam" id="PF01494"/>
    </source>
</evidence>
<dbReference type="GO" id="GO:0044550">
    <property type="term" value="P:secondary metabolite biosynthetic process"/>
    <property type="evidence" value="ECO:0007669"/>
    <property type="project" value="TreeGrafter"/>
</dbReference>
<dbReference type="GO" id="GO:0071949">
    <property type="term" value="F:FAD binding"/>
    <property type="evidence" value="ECO:0007669"/>
    <property type="project" value="InterPro"/>
</dbReference>
<dbReference type="PANTHER" id="PTHR46720">
    <property type="entry name" value="HYDROXYLASE, PUTATIVE (AFU_ORTHOLOGUE AFUA_3G01460)-RELATED"/>
    <property type="match status" value="1"/>
</dbReference>
<keyword evidence="2" id="KW-0274">FAD</keyword>
<evidence type="ECO:0000256" key="4">
    <source>
        <dbReference type="SAM" id="Phobius"/>
    </source>
</evidence>
<dbReference type="InterPro" id="IPR051104">
    <property type="entry name" value="FAD_monoxygenase"/>
</dbReference>
<protein>
    <recommendedName>
        <fullName evidence="5">FAD-binding domain-containing protein</fullName>
    </recommendedName>
</protein>
<dbReference type="InterPro" id="IPR002938">
    <property type="entry name" value="FAD-bd"/>
</dbReference>
<comment type="caution">
    <text evidence="6">The sequence shown here is derived from an EMBL/GenBank/DDBJ whole genome shotgun (WGS) entry which is preliminary data.</text>
</comment>
<evidence type="ECO:0000256" key="1">
    <source>
        <dbReference type="ARBA" id="ARBA00022630"/>
    </source>
</evidence>
<name>A0A550D0K8_9AGAR</name>
<feature type="domain" description="FAD-binding" evidence="5">
    <location>
        <begin position="9"/>
        <end position="340"/>
    </location>
</feature>
<sequence>MNTPNSRKIKVAIVGGGISGMALVLAMQRFCKMGDFEVHIYESAVQITQVGAGIGIWQRTLDLLSDMGMGEDFQALRDEYDTPTRFTYRKSDQPEGETFYEAHMESDGNGRMLLLHRARIQEVFLKHISKDVKFHLAHRLESYSYPDDDAAGKIMLKFRGGQEAQCDLLFGADGVASAVRHNFLPRLAQKTGRSEYLESVDAVFSGTCVYRDLVPVDRLMEVWPNHPAATQPHQYCGKNMHIVTYPVQQGSLINVAPFYSDISKENAPFSGSQIGVSTTEEVLIRYKDWEPEVKALLGVRASSPKHWAILTVKPLDVWADDGVFLLGDAAHAMTPHLGAGAGQEREQDKELKFDAYYIAKILAYVQDKGPLEILSAEPSALYNRLRPPLANFAQARSRLQTLFYDFNEEGQDLSLVEASSSMHTEPDRLMRLGHGIWDGYLWPRHAIARKWDAEAAKVLSGDASGCS</sequence>
<dbReference type="InterPro" id="IPR036188">
    <property type="entry name" value="FAD/NAD-bd_sf"/>
</dbReference>
<organism evidence="6 7">
    <name type="scientific">Schizophyllum amplum</name>
    <dbReference type="NCBI Taxonomy" id="97359"/>
    <lineage>
        <taxon>Eukaryota</taxon>
        <taxon>Fungi</taxon>
        <taxon>Dikarya</taxon>
        <taxon>Basidiomycota</taxon>
        <taxon>Agaricomycotina</taxon>
        <taxon>Agaricomycetes</taxon>
        <taxon>Agaricomycetidae</taxon>
        <taxon>Agaricales</taxon>
        <taxon>Schizophyllaceae</taxon>
        <taxon>Schizophyllum</taxon>
    </lineage>
</organism>
<dbReference type="PRINTS" id="PR00420">
    <property type="entry name" value="RNGMNOXGNASE"/>
</dbReference>
<dbReference type="Gene3D" id="3.50.50.60">
    <property type="entry name" value="FAD/NAD(P)-binding domain"/>
    <property type="match status" value="1"/>
</dbReference>
<dbReference type="Proteomes" id="UP000320762">
    <property type="component" value="Unassembled WGS sequence"/>
</dbReference>
<dbReference type="GO" id="GO:0016491">
    <property type="term" value="F:oxidoreductase activity"/>
    <property type="evidence" value="ECO:0007669"/>
    <property type="project" value="UniProtKB-KW"/>
</dbReference>
<evidence type="ECO:0000313" key="6">
    <source>
        <dbReference type="EMBL" id="TRM70575.1"/>
    </source>
</evidence>
<keyword evidence="4" id="KW-0472">Membrane</keyword>
<proteinExistence type="predicted"/>
<dbReference type="AlphaFoldDB" id="A0A550D0K8"/>
<gene>
    <name evidence="6" type="ORF">BD626DRAFT_393098</name>
</gene>
<keyword evidence="3" id="KW-0560">Oxidoreductase</keyword>
<keyword evidence="7" id="KW-1185">Reference proteome</keyword>
<reference evidence="6 7" key="1">
    <citation type="journal article" date="2019" name="New Phytol.">
        <title>Comparative genomics reveals unique wood-decay strategies and fruiting body development in the Schizophyllaceae.</title>
        <authorList>
            <person name="Almasi E."/>
            <person name="Sahu N."/>
            <person name="Krizsan K."/>
            <person name="Balint B."/>
            <person name="Kovacs G.M."/>
            <person name="Kiss B."/>
            <person name="Cseklye J."/>
            <person name="Drula E."/>
            <person name="Henrissat B."/>
            <person name="Nagy I."/>
            <person name="Chovatia M."/>
            <person name="Adam C."/>
            <person name="LaButti K."/>
            <person name="Lipzen A."/>
            <person name="Riley R."/>
            <person name="Grigoriev I.V."/>
            <person name="Nagy L.G."/>
        </authorList>
    </citation>
    <scope>NUCLEOTIDE SEQUENCE [LARGE SCALE GENOMIC DNA]</scope>
    <source>
        <strain evidence="6 7">NL-1724</strain>
    </source>
</reference>
<dbReference type="PANTHER" id="PTHR46720:SF3">
    <property type="entry name" value="FAD-BINDING DOMAIN-CONTAINING PROTEIN-RELATED"/>
    <property type="match status" value="1"/>
</dbReference>
<dbReference type="SUPFAM" id="SSF51905">
    <property type="entry name" value="FAD/NAD(P)-binding domain"/>
    <property type="match status" value="1"/>
</dbReference>
<dbReference type="SUPFAM" id="SSF54373">
    <property type="entry name" value="FAD-linked reductases, C-terminal domain"/>
    <property type="match status" value="1"/>
</dbReference>
<dbReference type="EMBL" id="VDMD01000001">
    <property type="protein sequence ID" value="TRM70575.1"/>
    <property type="molecule type" value="Genomic_DNA"/>
</dbReference>
<evidence type="ECO:0000256" key="3">
    <source>
        <dbReference type="ARBA" id="ARBA00023002"/>
    </source>
</evidence>
<dbReference type="STRING" id="97359.A0A550D0K8"/>
<feature type="transmembrane region" description="Helical" evidence="4">
    <location>
        <begin position="12"/>
        <end position="30"/>
    </location>
</feature>
<accession>A0A550D0K8</accession>
<evidence type="ECO:0000313" key="7">
    <source>
        <dbReference type="Proteomes" id="UP000320762"/>
    </source>
</evidence>
<dbReference type="OrthoDB" id="417877at2759"/>